<evidence type="ECO:0000313" key="2">
    <source>
        <dbReference type="Proteomes" id="UP000281391"/>
    </source>
</evidence>
<gene>
    <name evidence="1" type="ORF">NCTC11214_04234</name>
</gene>
<dbReference type="PROSITE" id="PS51257">
    <property type="entry name" value="PROKAR_LIPOPROTEIN"/>
    <property type="match status" value="1"/>
</dbReference>
<dbReference type="InterPro" id="IPR036215">
    <property type="entry name" value="TM0957-like_sf"/>
</dbReference>
<name>A0A3S4EG99_SEROD</name>
<sequence>MSMRIALAAAVMLTLSGCRIVSQQKLAELQAPVNPHLAQAGEIYRQQIAPQVVNSALPLAELMKRIEQAKDFDGACQQLGYRAQPEFPCHFTTVVSGEIVAINSRSRSGRVTIKPDGAPLGAVEVQIGPVYRGTVLRDGYRGLNYGDFNDQTLFGEFGKAINQASIEGLGGFKPTVGEKITVYGVFSSWQMPAEPLLLTPVRIQPQGGL</sequence>
<keyword evidence="1" id="KW-0449">Lipoprotein</keyword>
<reference evidence="1 2" key="1">
    <citation type="submission" date="2018-12" db="EMBL/GenBank/DDBJ databases">
        <authorList>
            <consortium name="Pathogen Informatics"/>
        </authorList>
    </citation>
    <scope>NUCLEOTIDE SEQUENCE [LARGE SCALE GENOMIC DNA]</scope>
    <source>
        <strain evidence="1 2">NCTC11214</strain>
    </source>
</reference>
<dbReference type="EMBL" id="LR134117">
    <property type="protein sequence ID" value="VDZ62815.1"/>
    <property type="molecule type" value="Genomic_DNA"/>
</dbReference>
<dbReference type="Proteomes" id="UP000281391">
    <property type="component" value="Chromosome"/>
</dbReference>
<dbReference type="RefSeq" id="WP_004962513.1">
    <property type="nucleotide sequence ID" value="NZ_JAEKCK010000003.1"/>
</dbReference>
<organism evidence="1 2">
    <name type="scientific">Serratia odorifera</name>
    <dbReference type="NCBI Taxonomy" id="618"/>
    <lineage>
        <taxon>Bacteria</taxon>
        <taxon>Pseudomonadati</taxon>
        <taxon>Pseudomonadota</taxon>
        <taxon>Gammaproteobacteria</taxon>
        <taxon>Enterobacterales</taxon>
        <taxon>Yersiniaceae</taxon>
        <taxon>Serratia</taxon>
    </lineage>
</organism>
<dbReference type="Pfam" id="PF10054">
    <property type="entry name" value="DUF2291"/>
    <property type="match status" value="1"/>
</dbReference>
<dbReference type="AlphaFoldDB" id="A0A3S4EG99"/>
<dbReference type="InterPro" id="IPR014582">
    <property type="entry name" value="UCP033535_lipo"/>
</dbReference>
<proteinExistence type="predicted"/>
<protein>
    <submittedName>
        <fullName evidence="1">Predicted periplasmic lipoprotein</fullName>
    </submittedName>
</protein>
<dbReference type="KEGG" id="sof:NCTC11214_04234"/>
<dbReference type="SUPFAM" id="SSF141318">
    <property type="entry name" value="TM0957-like"/>
    <property type="match status" value="1"/>
</dbReference>
<accession>A0A3S4EG99</accession>
<evidence type="ECO:0000313" key="1">
    <source>
        <dbReference type="EMBL" id="VDZ62815.1"/>
    </source>
</evidence>